<protein>
    <submittedName>
        <fullName evidence="1">Extracellular solute-binding protein</fullName>
    </submittedName>
</protein>
<reference evidence="2" key="2">
    <citation type="journal article" date="2016" name="Int. J. Syst. Evol. Microbiol.">
        <title>Complete genome sequence and cell structure of Limnochorda pilosa, a Gram-negative spore-former within the phylum Firmicutes.</title>
        <authorList>
            <person name="Watanabe M."/>
            <person name="Kojima H."/>
            <person name="Fukui M."/>
        </authorList>
    </citation>
    <scope>NUCLEOTIDE SEQUENCE [LARGE SCALE GENOMIC DNA]</scope>
    <source>
        <strain evidence="2">HC45</strain>
    </source>
</reference>
<proteinExistence type="predicted"/>
<dbReference type="AlphaFoldDB" id="A0A0K2SMF3"/>
<dbReference type="OrthoDB" id="9795467at2"/>
<dbReference type="STRING" id="1555112.LIP_2444"/>
<accession>A0A0K2SMF3</accession>
<evidence type="ECO:0000313" key="1">
    <source>
        <dbReference type="EMBL" id="BAS28285.1"/>
    </source>
</evidence>
<evidence type="ECO:0000313" key="2">
    <source>
        <dbReference type="Proteomes" id="UP000065807"/>
    </source>
</evidence>
<keyword evidence="2" id="KW-1185">Reference proteome</keyword>
<dbReference type="InterPro" id="IPR006059">
    <property type="entry name" value="SBP"/>
</dbReference>
<reference evidence="2" key="1">
    <citation type="submission" date="2015-07" db="EMBL/GenBank/DDBJ databases">
        <title>Complete genome sequence and phylogenetic analysis of Limnochorda pilosa.</title>
        <authorList>
            <person name="Watanabe M."/>
            <person name="Kojima H."/>
            <person name="Fukui M."/>
        </authorList>
    </citation>
    <scope>NUCLEOTIDE SEQUENCE [LARGE SCALE GENOMIC DNA]</scope>
    <source>
        <strain evidence="2">HC45</strain>
    </source>
</reference>
<dbReference type="RefSeq" id="WP_068138416.1">
    <property type="nucleotide sequence ID" value="NZ_AP014924.1"/>
</dbReference>
<dbReference type="PANTHER" id="PTHR43649">
    <property type="entry name" value="ARABINOSE-BINDING PROTEIN-RELATED"/>
    <property type="match status" value="1"/>
</dbReference>
<gene>
    <name evidence="1" type="ORF">LIP_2444</name>
</gene>
<dbReference type="SUPFAM" id="SSF53850">
    <property type="entry name" value="Periplasmic binding protein-like II"/>
    <property type="match status" value="1"/>
</dbReference>
<organism evidence="1 2">
    <name type="scientific">Limnochorda pilosa</name>
    <dbReference type="NCBI Taxonomy" id="1555112"/>
    <lineage>
        <taxon>Bacteria</taxon>
        <taxon>Bacillati</taxon>
        <taxon>Bacillota</taxon>
        <taxon>Limnochordia</taxon>
        <taxon>Limnochordales</taxon>
        <taxon>Limnochordaceae</taxon>
        <taxon>Limnochorda</taxon>
    </lineage>
</organism>
<dbReference type="Pfam" id="PF01547">
    <property type="entry name" value="SBP_bac_1"/>
    <property type="match status" value="1"/>
</dbReference>
<dbReference type="InterPro" id="IPR050490">
    <property type="entry name" value="Bact_solute-bd_prot1"/>
</dbReference>
<name>A0A0K2SMF3_LIMPI</name>
<sequence length="421" mass="47056">MRRLGRWVAVALAAAWLAGSFGVLAEAKTRIVVAAHYGQGQKDFLLPYFDEYMKLHPDVELVYQELTFADYLQTVLTARMAGQAPDVYHLYSLWGVQMQQNGVLDQPPADVQKLVRETYVPSAVDSVTIDGTVWGIPTEINNYMLVYNRRLLAEAGYSEPPGTWEELLKVGKAVTQKNAEGKITRAGFAIERGWDSIVVHPWMALLYSEGGQLFSDDFSQATFNSPEGVRALEKLVATFEQGLTDPNVSVWDFPTGTIAMTIMAPWYENALKSTMGERYQEIAVAPIPPGPAGLRSVQYTFYWAVDSKSRVKKEAWEFLRWLNAARDGQGSRMGQMLITLGAIPANQADIAAHPDDLDDTYTRPFVDALAYSVAEPNVVQGQEIKMVLMNYILKAYYGEMTPKQALDAAAREVDDILFEYY</sequence>
<dbReference type="Gene3D" id="3.40.190.10">
    <property type="entry name" value="Periplasmic binding protein-like II"/>
    <property type="match status" value="2"/>
</dbReference>
<dbReference type="EMBL" id="AP014924">
    <property type="protein sequence ID" value="BAS28285.1"/>
    <property type="molecule type" value="Genomic_DNA"/>
</dbReference>
<dbReference type="KEGG" id="lpil:LIP_2444"/>
<dbReference type="PANTHER" id="PTHR43649:SF12">
    <property type="entry name" value="DIACETYLCHITOBIOSE BINDING PROTEIN DASA"/>
    <property type="match status" value="1"/>
</dbReference>
<dbReference type="Proteomes" id="UP000065807">
    <property type="component" value="Chromosome"/>
</dbReference>